<dbReference type="InterPro" id="IPR011010">
    <property type="entry name" value="DNA_brk_join_enz"/>
</dbReference>
<evidence type="ECO:0000313" key="5">
    <source>
        <dbReference type="EMBL" id="SHH37071.1"/>
    </source>
</evidence>
<dbReference type="OrthoDB" id="5419340at2"/>
<dbReference type="GO" id="GO:0003677">
    <property type="term" value="F:DNA binding"/>
    <property type="evidence" value="ECO:0007669"/>
    <property type="project" value="UniProtKB-KW"/>
</dbReference>
<keyword evidence="6" id="KW-1185">Reference proteome</keyword>
<dbReference type="Pfam" id="PF14659">
    <property type="entry name" value="Phage_int_SAM_3"/>
    <property type="match status" value="1"/>
</dbReference>
<dbReference type="GO" id="GO:0006310">
    <property type="term" value="P:DNA recombination"/>
    <property type="evidence" value="ECO:0007669"/>
    <property type="project" value="UniProtKB-KW"/>
</dbReference>
<evidence type="ECO:0000259" key="4">
    <source>
        <dbReference type="PROSITE" id="PS51898"/>
    </source>
</evidence>
<dbReference type="EMBL" id="FQXS01000001">
    <property type="protein sequence ID" value="SHH37071.1"/>
    <property type="molecule type" value="Genomic_DNA"/>
</dbReference>
<dbReference type="STRING" id="1121409.SAMN02745124_00315"/>
<evidence type="ECO:0000256" key="2">
    <source>
        <dbReference type="ARBA" id="ARBA00023125"/>
    </source>
</evidence>
<feature type="domain" description="Tyr recombinase" evidence="4">
    <location>
        <begin position="173"/>
        <end position="356"/>
    </location>
</feature>
<evidence type="ECO:0000313" key="6">
    <source>
        <dbReference type="Proteomes" id="UP000184139"/>
    </source>
</evidence>
<evidence type="ECO:0000256" key="3">
    <source>
        <dbReference type="ARBA" id="ARBA00023172"/>
    </source>
</evidence>
<dbReference type="Proteomes" id="UP000184139">
    <property type="component" value="Unassembled WGS sequence"/>
</dbReference>
<dbReference type="Gene3D" id="1.10.150.130">
    <property type="match status" value="1"/>
</dbReference>
<accession>A0A1M5SF10</accession>
<gene>
    <name evidence="5" type="ORF">SAMN02745124_00315</name>
</gene>
<dbReference type="Pfam" id="PF00589">
    <property type="entry name" value="Phage_integrase"/>
    <property type="match status" value="1"/>
</dbReference>
<dbReference type="InterPro" id="IPR013762">
    <property type="entry name" value="Integrase-like_cat_sf"/>
</dbReference>
<organism evidence="5 6">
    <name type="scientific">Desulfofustis glycolicus DSM 9705</name>
    <dbReference type="NCBI Taxonomy" id="1121409"/>
    <lineage>
        <taxon>Bacteria</taxon>
        <taxon>Pseudomonadati</taxon>
        <taxon>Thermodesulfobacteriota</taxon>
        <taxon>Desulfobulbia</taxon>
        <taxon>Desulfobulbales</taxon>
        <taxon>Desulfocapsaceae</taxon>
        <taxon>Desulfofustis</taxon>
    </lineage>
</organism>
<dbReference type="InterPro" id="IPR004107">
    <property type="entry name" value="Integrase_SAM-like_N"/>
</dbReference>
<dbReference type="InterPro" id="IPR002104">
    <property type="entry name" value="Integrase_catalytic"/>
</dbReference>
<dbReference type="SUPFAM" id="SSF56349">
    <property type="entry name" value="DNA breaking-rejoining enzymes"/>
    <property type="match status" value="1"/>
</dbReference>
<sequence length="367" mass="43896">MKGSVHFRKDRGVWFVLWYHKLERKEYKIYRYKGELMYSERVAQKLLAVMQGDTENGTFRIEKFTGHGWTDTVPYLYEWLDVVKNDLSPATYKDYRNSIKNHLEPFFTEHPFQLHEIQYDVLRKLLNSINREGKGRANVMYCLHACLTYAWRSRRIPDTPPFPEKKHYRIQEKTITWLPEDRQLSILEKILKEHQPIFYWLKYHLRRPGEAMALHRVDYDSVNDLFIVRRSISARTLVNRTKTGVEHVIPCHSLFRPFIKKVRKDLSPYFFTCSNSRSEGKRYTSSIMNRIWKEACKKANEQISMYDGLKHSSCSQYVNEKNMALSDLQLITDHARLDSVKRYAKVEVSRRRELMEGNVVKLKKVRE</sequence>
<keyword evidence="2" id="KW-0238">DNA-binding</keyword>
<dbReference type="Gene3D" id="1.10.443.10">
    <property type="entry name" value="Intergrase catalytic core"/>
    <property type="match status" value="1"/>
</dbReference>
<name>A0A1M5SF10_9BACT</name>
<dbReference type="CDD" id="cd00397">
    <property type="entry name" value="DNA_BRE_C"/>
    <property type="match status" value="1"/>
</dbReference>
<dbReference type="RefSeq" id="WP_073373066.1">
    <property type="nucleotide sequence ID" value="NZ_FQXS01000001.1"/>
</dbReference>
<keyword evidence="3" id="KW-0233">DNA recombination</keyword>
<reference evidence="5 6" key="1">
    <citation type="submission" date="2016-11" db="EMBL/GenBank/DDBJ databases">
        <authorList>
            <person name="Jaros S."/>
            <person name="Januszkiewicz K."/>
            <person name="Wedrychowicz H."/>
        </authorList>
    </citation>
    <scope>NUCLEOTIDE SEQUENCE [LARGE SCALE GENOMIC DNA]</scope>
    <source>
        <strain evidence="5 6">DSM 9705</strain>
    </source>
</reference>
<dbReference type="GO" id="GO:0015074">
    <property type="term" value="P:DNA integration"/>
    <property type="evidence" value="ECO:0007669"/>
    <property type="project" value="UniProtKB-KW"/>
</dbReference>
<dbReference type="PROSITE" id="PS51898">
    <property type="entry name" value="TYR_RECOMBINASE"/>
    <property type="match status" value="1"/>
</dbReference>
<dbReference type="InterPro" id="IPR010998">
    <property type="entry name" value="Integrase_recombinase_N"/>
</dbReference>
<proteinExistence type="predicted"/>
<evidence type="ECO:0000256" key="1">
    <source>
        <dbReference type="ARBA" id="ARBA00022908"/>
    </source>
</evidence>
<protein>
    <submittedName>
        <fullName evidence="5">Phage integrase, N-terminal SAM-like domain</fullName>
    </submittedName>
</protein>
<dbReference type="AlphaFoldDB" id="A0A1M5SF10"/>
<keyword evidence="1" id="KW-0229">DNA integration</keyword>